<sequence>MGVEICLGQGRDVETSSCGKIWVGKGTRIRFWEDPWCGDVELSRRFPQLFTAAAQRNATVEDIWDQNSGQGGWNLRFIRGFNDWELNMVDKLLQILRSQRITLEEDSALWKGGKNGKFGLKEAYGLLISPSVSTFPKKGIWVENVPSKLAFFAWEATWGRVLTLDRLQKRGWQLPNRCFLCGSDEENVNHLLIHCTVARVL</sequence>
<feature type="domain" description="Reverse transcriptase zinc-binding" evidence="1">
    <location>
        <begin position="118"/>
        <end position="199"/>
    </location>
</feature>
<protein>
    <recommendedName>
        <fullName evidence="1">Reverse transcriptase zinc-binding domain-containing protein</fullName>
    </recommendedName>
</protein>
<reference evidence="2 3" key="1">
    <citation type="journal article" date="2018" name="PLoS Genet.">
        <title>Population sequencing reveals clonal diversity and ancestral inbreeding in the grapevine cultivar Chardonnay.</title>
        <authorList>
            <person name="Roach M.J."/>
            <person name="Johnson D.L."/>
            <person name="Bohlmann J."/>
            <person name="van Vuuren H.J."/>
            <person name="Jones S.J."/>
            <person name="Pretorius I.S."/>
            <person name="Schmidt S.A."/>
            <person name="Borneman A.R."/>
        </authorList>
    </citation>
    <scope>NUCLEOTIDE SEQUENCE [LARGE SCALE GENOMIC DNA]</scope>
    <source>
        <strain evidence="3">cv. Chardonnay</strain>
        <tissue evidence="2">Leaf</tissue>
    </source>
</reference>
<dbReference type="Pfam" id="PF13966">
    <property type="entry name" value="zf-RVT"/>
    <property type="match status" value="1"/>
</dbReference>
<organism evidence="2 3">
    <name type="scientific">Vitis vinifera</name>
    <name type="common">Grape</name>
    <dbReference type="NCBI Taxonomy" id="29760"/>
    <lineage>
        <taxon>Eukaryota</taxon>
        <taxon>Viridiplantae</taxon>
        <taxon>Streptophyta</taxon>
        <taxon>Embryophyta</taxon>
        <taxon>Tracheophyta</taxon>
        <taxon>Spermatophyta</taxon>
        <taxon>Magnoliopsida</taxon>
        <taxon>eudicotyledons</taxon>
        <taxon>Gunneridae</taxon>
        <taxon>Pentapetalae</taxon>
        <taxon>rosids</taxon>
        <taxon>Vitales</taxon>
        <taxon>Vitaceae</taxon>
        <taxon>Viteae</taxon>
        <taxon>Vitis</taxon>
    </lineage>
</organism>
<name>A0A438DEZ8_VITVI</name>
<evidence type="ECO:0000259" key="1">
    <source>
        <dbReference type="Pfam" id="PF13966"/>
    </source>
</evidence>
<gene>
    <name evidence="2" type="ORF">CK203_100739</name>
</gene>
<dbReference type="PANTHER" id="PTHR36617">
    <property type="entry name" value="PROTEIN, PUTATIVE-RELATED"/>
    <property type="match status" value="1"/>
</dbReference>
<dbReference type="Proteomes" id="UP000288805">
    <property type="component" value="Unassembled WGS sequence"/>
</dbReference>
<dbReference type="InterPro" id="IPR026960">
    <property type="entry name" value="RVT-Znf"/>
</dbReference>
<comment type="caution">
    <text evidence="2">The sequence shown here is derived from an EMBL/GenBank/DDBJ whole genome shotgun (WGS) entry which is preliminary data.</text>
</comment>
<proteinExistence type="predicted"/>
<dbReference type="AlphaFoldDB" id="A0A438DEZ8"/>
<dbReference type="EMBL" id="QGNW01001661">
    <property type="protein sequence ID" value="RVW33989.1"/>
    <property type="molecule type" value="Genomic_DNA"/>
</dbReference>
<dbReference type="PANTHER" id="PTHR36617:SF15">
    <property type="entry name" value="REVERSE TRANSCRIPTASE ZINC-BINDING DOMAIN-CONTAINING PROTEIN"/>
    <property type="match status" value="1"/>
</dbReference>
<accession>A0A438DEZ8</accession>
<evidence type="ECO:0000313" key="2">
    <source>
        <dbReference type="EMBL" id="RVW33989.1"/>
    </source>
</evidence>
<evidence type="ECO:0000313" key="3">
    <source>
        <dbReference type="Proteomes" id="UP000288805"/>
    </source>
</evidence>